<dbReference type="InterPro" id="IPR018692">
    <property type="entry name" value="DUF2189"/>
</dbReference>
<gene>
    <name evidence="2" type="ORF">AQ619_12545</name>
</gene>
<evidence type="ECO:0008006" key="4">
    <source>
        <dbReference type="Google" id="ProtNLM"/>
    </source>
</evidence>
<dbReference type="OrthoDB" id="9809543at2"/>
<dbReference type="Pfam" id="PF09955">
    <property type="entry name" value="DUF2189"/>
    <property type="match status" value="1"/>
</dbReference>
<feature type="transmembrane region" description="Helical" evidence="1">
    <location>
        <begin position="210"/>
        <end position="239"/>
    </location>
</feature>
<feature type="transmembrane region" description="Helical" evidence="1">
    <location>
        <begin position="158"/>
        <end position="178"/>
    </location>
</feature>
<accession>A0A0P0P0V4</accession>
<sequence>MDAPRRLPPIRTIRLSAPFGWLAEGWGDLMKAPVPLLVYGLGVAAASFALCYGVYATNGAFRVLALTAGFVIVGPILAMGPYEAGRRIDLGERPGLMQILFVRSAFRQDVAYLSLLLVLIYFFWGRVAQIVYGLSTYQSHPTVDALVAFALGSSDGRVMLLTGTLTGGALAFVTYALMVVSAPMLLNPRASVFEAVATSVRAVNANFFPLLLWAGIIAALLLLSAATGFLALVFVFPWLGLASWRAYRSLVDDN</sequence>
<protein>
    <recommendedName>
        <fullName evidence="4">Cytochrome C oxidase subunit I</fullName>
    </recommendedName>
</protein>
<keyword evidence="3" id="KW-1185">Reference proteome</keyword>
<dbReference type="Proteomes" id="UP000056905">
    <property type="component" value="Chromosome"/>
</dbReference>
<feature type="transmembrane region" description="Helical" evidence="1">
    <location>
        <begin position="36"/>
        <end position="55"/>
    </location>
</feature>
<keyword evidence="1" id="KW-0472">Membrane</keyword>
<evidence type="ECO:0000313" key="2">
    <source>
        <dbReference type="EMBL" id="ALL14101.1"/>
    </source>
</evidence>
<dbReference type="KEGG" id="chq:AQ619_12545"/>
<feature type="transmembrane region" description="Helical" evidence="1">
    <location>
        <begin position="61"/>
        <end position="84"/>
    </location>
</feature>
<dbReference type="STRING" id="69395.AQ619_12545"/>
<feature type="transmembrane region" description="Helical" evidence="1">
    <location>
        <begin position="105"/>
        <end position="124"/>
    </location>
</feature>
<keyword evidence="1" id="KW-0812">Transmembrane</keyword>
<dbReference type="EMBL" id="CP013002">
    <property type="protein sequence ID" value="ALL14101.1"/>
    <property type="molecule type" value="Genomic_DNA"/>
</dbReference>
<evidence type="ECO:0000313" key="3">
    <source>
        <dbReference type="Proteomes" id="UP000056905"/>
    </source>
</evidence>
<keyword evidence="1" id="KW-1133">Transmembrane helix</keyword>
<dbReference type="AlphaFoldDB" id="A0A0P0P0V4"/>
<reference evidence="2 3" key="1">
    <citation type="submission" date="2015-10" db="EMBL/GenBank/DDBJ databases">
        <title>Conservation of the essential genome among Caulobacter and Brevundimonas species.</title>
        <authorList>
            <person name="Scott D."/>
            <person name="Ely B."/>
        </authorList>
    </citation>
    <scope>NUCLEOTIDE SEQUENCE [LARGE SCALE GENOMIC DNA]</scope>
    <source>
        <strain evidence="2 3">CB4</strain>
    </source>
</reference>
<name>A0A0P0P0V4_9CAUL</name>
<organism evidence="2 3">
    <name type="scientific">Caulobacter henricii</name>
    <dbReference type="NCBI Taxonomy" id="69395"/>
    <lineage>
        <taxon>Bacteria</taxon>
        <taxon>Pseudomonadati</taxon>
        <taxon>Pseudomonadota</taxon>
        <taxon>Alphaproteobacteria</taxon>
        <taxon>Caulobacterales</taxon>
        <taxon>Caulobacteraceae</taxon>
        <taxon>Caulobacter</taxon>
    </lineage>
</organism>
<evidence type="ECO:0000256" key="1">
    <source>
        <dbReference type="SAM" id="Phobius"/>
    </source>
</evidence>
<proteinExistence type="predicted"/>